<dbReference type="Proteomes" id="UP001055072">
    <property type="component" value="Unassembled WGS sequence"/>
</dbReference>
<reference evidence="1" key="1">
    <citation type="journal article" date="2021" name="Environ. Microbiol.">
        <title>Gene family expansions and transcriptome signatures uncover fungal adaptations to wood decay.</title>
        <authorList>
            <person name="Hage H."/>
            <person name="Miyauchi S."/>
            <person name="Viragh M."/>
            <person name="Drula E."/>
            <person name="Min B."/>
            <person name="Chaduli D."/>
            <person name="Navarro D."/>
            <person name="Favel A."/>
            <person name="Norest M."/>
            <person name="Lesage-Meessen L."/>
            <person name="Balint B."/>
            <person name="Merenyi Z."/>
            <person name="de Eugenio L."/>
            <person name="Morin E."/>
            <person name="Martinez A.T."/>
            <person name="Baldrian P."/>
            <person name="Stursova M."/>
            <person name="Martinez M.J."/>
            <person name="Novotny C."/>
            <person name="Magnuson J.K."/>
            <person name="Spatafora J.W."/>
            <person name="Maurice S."/>
            <person name="Pangilinan J."/>
            <person name="Andreopoulos W."/>
            <person name="LaButti K."/>
            <person name="Hundley H."/>
            <person name="Na H."/>
            <person name="Kuo A."/>
            <person name="Barry K."/>
            <person name="Lipzen A."/>
            <person name="Henrissat B."/>
            <person name="Riley R."/>
            <person name="Ahrendt S."/>
            <person name="Nagy L.G."/>
            <person name="Grigoriev I.V."/>
            <person name="Martin F."/>
            <person name="Rosso M.N."/>
        </authorList>
    </citation>
    <scope>NUCLEOTIDE SEQUENCE</scope>
    <source>
        <strain evidence="1">CBS 384.51</strain>
    </source>
</reference>
<comment type="caution">
    <text evidence="1">The sequence shown here is derived from an EMBL/GenBank/DDBJ whole genome shotgun (WGS) entry which is preliminary data.</text>
</comment>
<evidence type="ECO:0000313" key="2">
    <source>
        <dbReference type="Proteomes" id="UP001055072"/>
    </source>
</evidence>
<accession>A0ACB8U5J0</accession>
<keyword evidence="2" id="KW-1185">Reference proteome</keyword>
<proteinExistence type="predicted"/>
<name>A0ACB8U5J0_9APHY</name>
<evidence type="ECO:0000313" key="1">
    <source>
        <dbReference type="EMBL" id="KAI0089642.1"/>
    </source>
</evidence>
<protein>
    <submittedName>
        <fullName evidence="1">Uncharacterized protein</fullName>
    </submittedName>
</protein>
<gene>
    <name evidence="1" type="ORF">BDY19DRAFT_905934</name>
</gene>
<dbReference type="EMBL" id="MU274910">
    <property type="protein sequence ID" value="KAI0089642.1"/>
    <property type="molecule type" value="Genomic_DNA"/>
</dbReference>
<organism evidence="1 2">
    <name type="scientific">Irpex rosettiformis</name>
    <dbReference type="NCBI Taxonomy" id="378272"/>
    <lineage>
        <taxon>Eukaryota</taxon>
        <taxon>Fungi</taxon>
        <taxon>Dikarya</taxon>
        <taxon>Basidiomycota</taxon>
        <taxon>Agaricomycotina</taxon>
        <taxon>Agaricomycetes</taxon>
        <taxon>Polyporales</taxon>
        <taxon>Irpicaceae</taxon>
        <taxon>Irpex</taxon>
    </lineage>
</organism>
<sequence length="179" mass="19670">MVNLLQTLSVRVTTTGRVLLTVKSLCVAILDSGAGSRLTNLHKGLTRHRDGKRAQKRSQETGQRIHNRRAEPLHYRARFDGGQIGNLEFKPMPTSFVQPPSVLPEEAQGFFPHSALVLAGMKTRKHAIDESNREEKQGFVDGITTRRILGVGSCRGVEMKTRTLAMGNPGVVAGKTMDL</sequence>